<dbReference type="Gene3D" id="2.60.40.380">
    <property type="entry name" value="Purple acid phosphatase-like, N-terminal"/>
    <property type="match status" value="1"/>
</dbReference>
<sequence>MARVFSLSSAAWSILYLCAKIATPHDVFEQLAHRHIVPVNLESIGIPEQVHLAFAGHEAGTGMTVSWATKSRVSAPQVWYTQASNGNVSLDAMDVAPATTNVYYAEDDYELYNHHAVFSPQTEYFYVIGSQDDSLATSSTRNVFKTASDGTVDAFNAVIYGDMGVLQSESSIEYLNSLALDGVELIWHIGDISYADDAFEHPDVDPNAFTYEEVFNKFMNLMSPVMSKVPYMVTVGNHEAECYSPACLRSTFKKDHLGNFSAYNARFRMPSNESNGALNMWFSWTHGPVQFISINSETDFDGAIRDEQTGTHHNGGFGNQVKWLNEALAAAHARRDKFPWIFVGTHRPLYSVFMEDTTYGRLPRVRNVTVAIQKAFEDLFLKYKVDAVLMGHVHSYERQLPIAHGKSVRDGVSPDASVYHNPKAPVYILTGAAGNIEDLTPYLGEEQVPEWNVV</sequence>
<evidence type="ECO:0000256" key="3">
    <source>
        <dbReference type="RuleBase" id="RU361203"/>
    </source>
</evidence>
<feature type="signal peptide" evidence="3">
    <location>
        <begin position="1"/>
        <end position="24"/>
    </location>
</feature>
<dbReference type="Pfam" id="PF16656">
    <property type="entry name" value="Pur_ac_phosph_N"/>
    <property type="match status" value="1"/>
</dbReference>
<accession>A0A6G0XYP0</accession>
<keyword evidence="3" id="KW-0378">Hydrolase</keyword>
<feature type="chain" id="PRO_5026377785" description="Purple acid phosphatase" evidence="3">
    <location>
        <begin position="25"/>
        <end position="454"/>
    </location>
</feature>
<dbReference type="Pfam" id="PF00149">
    <property type="entry name" value="Metallophos"/>
    <property type="match status" value="1"/>
</dbReference>
<evidence type="ECO:0000256" key="1">
    <source>
        <dbReference type="ARBA" id="ARBA00022729"/>
    </source>
</evidence>
<comment type="similarity">
    <text evidence="3">Belongs to the metallophosphoesterase superfamily. Purple acid phosphatase family.</text>
</comment>
<feature type="domain" description="Calcineurin-like phosphoesterase" evidence="4">
    <location>
        <begin position="159"/>
        <end position="396"/>
    </location>
</feature>
<dbReference type="AlphaFoldDB" id="A0A6G0XYP0"/>
<dbReference type="InterPro" id="IPR029052">
    <property type="entry name" value="Metallo-depent_PP-like"/>
</dbReference>
<comment type="caution">
    <text evidence="6">The sequence shown here is derived from an EMBL/GenBank/DDBJ whole genome shotgun (WGS) entry which is preliminary data.</text>
</comment>
<keyword evidence="7" id="KW-1185">Reference proteome</keyword>
<dbReference type="InterPro" id="IPR008963">
    <property type="entry name" value="Purple_acid_Pase-like_N"/>
</dbReference>
<dbReference type="CDD" id="cd00839">
    <property type="entry name" value="MPP_PAPs"/>
    <property type="match status" value="1"/>
</dbReference>
<dbReference type="InterPro" id="IPR015914">
    <property type="entry name" value="PAPs_N"/>
</dbReference>
<proteinExistence type="inferred from homology"/>
<dbReference type="EC" id="3.1.3.2" evidence="3"/>
<dbReference type="PANTHER" id="PTHR45867:SF3">
    <property type="entry name" value="ACID PHOSPHATASE TYPE 7"/>
    <property type="match status" value="1"/>
</dbReference>
<dbReference type="EMBL" id="VJMJ01000001">
    <property type="protein sequence ID" value="KAF0745646.1"/>
    <property type="molecule type" value="Genomic_DNA"/>
</dbReference>
<dbReference type="VEuPathDB" id="FungiDB:AeMF1_011451"/>
<dbReference type="Proteomes" id="UP000481153">
    <property type="component" value="Unassembled WGS sequence"/>
</dbReference>
<dbReference type="Gene3D" id="3.60.21.10">
    <property type="match status" value="1"/>
</dbReference>
<evidence type="ECO:0000313" key="6">
    <source>
        <dbReference type="EMBL" id="KAF0745646.1"/>
    </source>
</evidence>
<keyword evidence="1 3" id="KW-0732">Signal</keyword>
<name>A0A6G0XYP0_9STRA</name>
<dbReference type="InterPro" id="IPR041792">
    <property type="entry name" value="MPP_PAP"/>
</dbReference>
<dbReference type="SUPFAM" id="SSF56300">
    <property type="entry name" value="Metallo-dependent phosphatases"/>
    <property type="match status" value="1"/>
</dbReference>
<dbReference type="GO" id="GO:0046872">
    <property type="term" value="F:metal ion binding"/>
    <property type="evidence" value="ECO:0007669"/>
    <property type="project" value="InterPro"/>
</dbReference>
<evidence type="ECO:0000313" key="7">
    <source>
        <dbReference type="Proteomes" id="UP000481153"/>
    </source>
</evidence>
<evidence type="ECO:0000259" key="5">
    <source>
        <dbReference type="Pfam" id="PF16656"/>
    </source>
</evidence>
<dbReference type="InterPro" id="IPR004843">
    <property type="entry name" value="Calcineurin-like_PHP"/>
</dbReference>
<protein>
    <recommendedName>
        <fullName evidence="3">Purple acid phosphatase</fullName>
        <ecNumber evidence="3">3.1.3.2</ecNumber>
    </recommendedName>
</protein>
<comment type="catalytic activity">
    <reaction evidence="3">
        <text>a phosphate monoester + H2O = an alcohol + phosphate</text>
        <dbReference type="Rhea" id="RHEA:15017"/>
        <dbReference type="ChEBI" id="CHEBI:15377"/>
        <dbReference type="ChEBI" id="CHEBI:30879"/>
        <dbReference type="ChEBI" id="CHEBI:43474"/>
        <dbReference type="ChEBI" id="CHEBI:67140"/>
        <dbReference type="EC" id="3.1.3.2"/>
    </reaction>
</comment>
<dbReference type="GO" id="GO:0003993">
    <property type="term" value="F:acid phosphatase activity"/>
    <property type="evidence" value="ECO:0007669"/>
    <property type="project" value="UniProtKB-EC"/>
</dbReference>
<evidence type="ECO:0000256" key="2">
    <source>
        <dbReference type="ARBA" id="ARBA00023180"/>
    </source>
</evidence>
<evidence type="ECO:0000259" key="4">
    <source>
        <dbReference type="Pfam" id="PF00149"/>
    </source>
</evidence>
<dbReference type="PANTHER" id="PTHR45867">
    <property type="entry name" value="PURPLE ACID PHOSPHATASE"/>
    <property type="match status" value="1"/>
</dbReference>
<dbReference type="SUPFAM" id="SSF49363">
    <property type="entry name" value="Purple acid phosphatase, N-terminal domain"/>
    <property type="match status" value="1"/>
</dbReference>
<gene>
    <name evidence="6" type="ORF">Ae201684_000099</name>
</gene>
<organism evidence="6 7">
    <name type="scientific">Aphanomyces euteiches</name>
    <dbReference type="NCBI Taxonomy" id="100861"/>
    <lineage>
        <taxon>Eukaryota</taxon>
        <taxon>Sar</taxon>
        <taxon>Stramenopiles</taxon>
        <taxon>Oomycota</taxon>
        <taxon>Saprolegniomycetes</taxon>
        <taxon>Saprolegniales</taxon>
        <taxon>Verrucalvaceae</taxon>
        <taxon>Aphanomyces</taxon>
    </lineage>
</organism>
<keyword evidence="2" id="KW-0325">Glycoprotein</keyword>
<feature type="domain" description="Purple acid phosphatase N-terminal" evidence="5">
    <location>
        <begin position="47"/>
        <end position="146"/>
    </location>
</feature>
<reference evidence="6 7" key="1">
    <citation type="submission" date="2019-07" db="EMBL/GenBank/DDBJ databases">
        <title>Genomics analysis of Aphanomyces spp. identifies a new class of oomycete effector associated with host adaptation.</title>
        <authorList>
            <person name="Gaulin E."/>
        </authorList>
    </citation>
    <scope>NUCLEOTIDE SEQUENCE [LARGE SCALE GENOMIC DNA]</scope>
    <source>
        <strain evidence="6 7">ATCC 201684</strain>
    </source>
</reference>